<proteinExistence type="inferred from homology"/>
<evidence type="ECO:0000256" key="2">
    <source>
        <dbReference type="ARBA" id="ARBA00022490"/>
    </source>
</evidence>
<dbReference type="GO" id="GO:0005634">
    <property type="term" value="C:nucleus"/>
    <property type="evidence" value="ECO:0007669"/>
    <property type="project" value="TreeGrafter"/>
</dbReference>
<comment type="similarity">
    <text evidence="3">Belongs to the BRAT1 family.</text>
</comment>
<dbReference type="Ensembl" id="ENSPCET00000020118.1">
    <property type="protein sequence ID" value="ENSPCEP00000019456.1"/>
    <property type="gene ID" value="ENSPCEG00000015129.1"/>
</dbReference>
<dbReference type="PANTHER" id="PTHR21331:SF2">
    <property type="entry name" value="BRCA1-ASSOCIATED ATM ACTIVATOR 1"/>
    <property type="match status" value="1"/>
</dbReference>
<name>A0A8C8SFC9_9SAUR</name>
<evidence type="ECO:0000313" key="5">
    <source>
        <dbReference type="Proteomes" id="UP000694393"/>
    </source>
</evidence>
<evidence type="ECO:0000256" key="1">
    <source>
        <dbReference type="ARBA" id="ARBA00004496"/>
    </source>
</evidence>
<sequence length="855" mass="94348">MEIAPRQGRYAVSRQPGRCRMDSECSQLLPSVCAVLADARQRISDDTFLEKLLDWFKTLTKTESSLLLLQKNPCLTDLITGVLKLRDPSSSTLSFILRLTGLFAASESCFQHLQQGELLINLFGEVGPLSRTQWEEASVRSGWVMGVHSMVQHQSALHFVCSSGIMDAIFTLQGDPSLFVVSAANQLLVHMLTFSLQSEMTKLANIKECDWPGCARMIILHIEESLKSNSAPRIKQSLKLLTSVFGCCHDPWTEALWLQLSESIAYLLEKKPVCTRHSLVDLFLSMARSPVLSCPECGLWTSVTCALEHFNPTQAGPLAVGVLKLQECPQAVRIQALSVLLQPMDCVLRAASQPVEYPGLLNRSVNDSAAVETLLSSRSSCASLLCQTLAHLEELQYLTCLPVDLPRIPLLQSVVTILQFCIGLATPASCLGSKISRSLIGCFRVQRSALDILGTLSQWESHSAFRESVSDILLAYLKSPDTSPTVMKKSFQATLKWLLSLSQAHSSRDLWQQTEHFLRDLFLVLQKRLCSPCWEVRDSALEFLTLLVKQLREKEGFRQVLFSSEVPMLTEDLLEDPESYVRASAVTAVGQLSFLTHQIPGRENGNGKEKSTVAQLLEILSTDSEGFPRRAVIGVFVDWLREGHTDVLKDIEHFVSSVLQAVNCDLDWEVKAGGLELAEIFSAQTLGRLGLAECPYAAVLSSATRSTHLNESLRVFCHVKLFEFLFGALCDCDRPVAQKACNILIDLKAELCEGSSLKEGSSAGDLSTETQDIAWLENTLRGWNSCPRAHPIGSGDVAGSQDPSSVLLVLRTLDLEGLHRSLNQSSDHIEKSPLSLLQDILATVGTLEENEADCY</sequence>
<dbReference type="GO" id="GO:0006974">
    <property type="term" value="P:DNA damage response"/>
    <property type="evidence" value="ECO:0007669"/>
    <property type="project" value="InterPro"/>
</dbReference>
<dbReference type="SUPFAM" id="SSF48371">
    <property type="entry name" value="ARM repeat"/>
    <property type="match status" value="1"/>
</dbReference>
<dbReference type="AlphaFoldDB" id="A0A8C8SFC9"/>
<reference evidence="4" key="1">
    <citation type="submission" date="2025-08" db="UniProtKB">
        <authorList>
            <consortium name="Ensembl"/>
        </authorList>
    </citation>
    <scope>IDENTIFICATION</scope>
</reference>
<keyword evidence="2" id="KW-0963">Cytoplasm</keyword>
<evidence type="ECO:0000256" key="3">
    <source>
        <dbReference type="ARBA" id="ARBA00061308"/>
    </source>
</evidence>
<comment type="subcellular location">
    <subcellularLocation>
        <location evidence="1">Cytoplasm</location>
    </subcellularLocation>
</comment>
<protein>
    <submittedName>
        <fullName evidence="4">BRCA1 associated ATM activator 1</fullName>
    </submittedName>
</protein>
<organism evidence="4 5">
    <name type="scientific">Pelusios castaneus</name>
    <name type="common">West African mud turtle</name>
    <dbReference type="NCBI Taxonomy" id="367368"/>
    <lineage>
        <taxon>Eukaryota</taxon>
        <taxon>Metazoa</taxon>
        <taxon>Chordata</taxon>
        <taxon>Craniata</taxon>
        <taxon>Vertebrata</taxon>
        <taxon>Euteleostomi</taxon>
        <taxon>Archelosauria</taxon>
        <taxon>Testudinata</taxon>
        <taxon>Testudines</taxon>
        <taxon>Pleurodira</taxon>
        <taxon>Pelomedusidae</taxon>
        <taxon>Pelusios</taxon>
    </lineage>
</organism>
<accession>A0A8C8SFC9</accession>
<keyword evidence="5" id="KW-1185">Reference proteome</keyword>
<dbReference type="GO" id="GO:0005737">
    <property type="term" value="C:cytoplasm"/>
    <property type="evidence" value="ECO:0007669"/>
    <property type="project" value="UniProtKB-SubCell"/>
</dbReference>
<dbReference type="Gene3D" id="1.25.10.10">
    <property type="entry name" value="Leucine-rich Repeat Variant"/>
    <property type="match status" value="1"/>
</dbReference>
<dbReference type="InterPro" id="IPR016024">
    <property type="entry name" value="ARM-type_fold"/>
</dbReference>
<reference evidence="4" key="2">
    <citation type="submission" date="2025-09" db="UniProtKB">
        <authorList>
            <consortium name="Ensembl"/>
        </authorList>
    </citation>
    <scope>IDENTIFICATION</scope>
</reference>
<dbReference type="PANTHER" id="PTHR21331">
    <property type="entry name" value="BRCA1-ASSOCIATED ATM ACTIVATOR 1"/>
    <property type="match status" value="1"/>
</dbReference>
<dbReference type="InterPro" id="IPR038904">
    <property type="entry name" value="BRAT1"/>
</dbReference>
<dbReference type="InterPro" id="IPR011989">
    <property type="entry name" value="ARM-like"/>
</dbReference>
<dbReference type="Proteomes" id="UP000694393">
    <property type="component" value="Unplaced"/>
</dbReference>
<evidence type="ECO:0000313" key="4">
    <source>
        <dbReference type="Ensembl" id="ENSPCEP00000019456.1"/>
    </source>
</evidence>
<dbReference type="GO" id="GO:0008283">
    <property type="term" value="P:cell population proliferation"/>
    <property type="evidence" value="ECO:0007669"/>
    <property type="project" value="InterPro"/>
</dbReference>